<proteinExistence type="inferred from homology"/>
<accession>A0A2I0ACP8</accession>
<keyword evidence="2" id="KW-0479">Metal-binding</keyword>
<feature type="zinc finger region" description="FLZ-type" evidence="3">
    <location>
        <begin position="118"/>
        <end position="162"/>
    </location>
</feature>
<dbReference type="InterPro" id="IPR007650">
    <property type="entry name" value="Zf-FLZ_dom"/>
</dbReference>
<feature type="domain" description="FLZ-type" evidence="5">
    <location>
        <begin position="118"/>
        <end position="162"/>
    </location>
</feature>
<evidence type="ECO:0000313" key="6">
    <source>
        <dbReference type="EMBL" id="PKA53296.1"/>
    </source>
</evidence>
<name>A0A2I0ACP8_9ASPA</name>
<feature type="region of interest" description="Disordered" evidence="4">
    <location>
        <begin position="167"/>
        <end position="198"/>
    </location>
</feature>
<dbReference type="PANTHER" id="PTHR46057">
    <property type="entry name" value="FCS-LIKE ZINC FINGER 1-RELATED"/>
    <property type="match status" value="1"/>
</dbReference>
<sequence length="198" mass="22427">MNNLPFIFYFLFLRSDGLHLGNFGPHSSLPLYNLRPWFFDPTLYRATSWARRGPTMDSSPLSSPSSSSCSLLGVEDLEVGFIPTVTPFSRRQGIYRALGPRAPARIYLEDLSDDEPQHFLDSCFLCKKPLAGNGDIFMYRGDTPFCSVECRQEQMEIDEAMENWKDAVKKERQQKQHKSSSPTKSQKIHVRTGAVVAG</sequence>
<dbReference type="InterPro" id="IPR044533">
    <property type="entry name" value="FLZ1/2/3"/>
</dbReference>
<evidence type="ECO:0000259" key="5">
    <source>
        <dbReference type="PROSITE" id="PS51795"/>
    </source>
</evidence>
<evidence type="ECO:0000313" key="7">
    <source>
        <dbReference type="Proteomes" id="UP000236161"/>
    </source>
</evidence>
<dbReference type="Proteomes" id="UP000236161">
    <property type="component" value="Unassembled WGS sequence"/>
</dbReference>
<dbReference type="Pfam" id="PF04570">
    <property type="entry name" value="zf-FLZ"/>
    <property type="match status" value="1"/>
</dbReference>
<dbReference type="STRING" id="1088818.A0A2I0ACP8"/>
<evidence type="ECO:0000256" key="3">
    <source>
        <dbReference type="PROSITE-ProRule" id="PRU01131"/>
    </source>
</evidence>
<reference evidence="6 7" key="1">
    <citation type="journal article" date="2017" name="Nature">
        <title>The Apostasia genome and the evolution of orchids.</title>
        <authorList>
            <person name="Zhang G.Q."/>
            <person name="Liu K.W."/>
            <person name="Li Z."/>
            <person name="Lohaus R."/>
            <person name="Hsiao Y.Y."/>
            <person name="Niu S.C."/>
            <person name="Wang J.Y."/>
            <person name="Lin Y.C."/>
            <person name="Xu Q."/>
            <person name="Chen L.J."/>
            <person name="Yoshida K."/>
            <person name="Fujiwara S."/>
            <person name="Wang Z.W."/>
            <person name="Zhang Y.Q."/>
            <person name="Mitsuda N."/>
            <person name="Wang M."/>
            <person name="Liu G.H."/>
            <person name="Pecoraro L."/>
            <person name="Huang H.X."/>
            <person name="Xiao X.J."/>
            <person name="Lin M."/>
            <person name="Wu X.Y."/>
            <person name="Wu W.L."/>
            <person name="Chen Y.Y."/>
            <person name="Chang S.B."/>
            <person name="Sakamoto S."/>
            <person name="Ohme-Takagi M."/>
            <person name="Yagi M."/>
            <person name="Zeng S.J."/>
            <person name="Shen C.Y."/>
            <person name="Yeh C.M."/>
            <person name="Luo Y.B."/>
            <person name="Tsai W.C."/>
            <person name="Van de Peer Y."/>
            <person name="Liu Z.J."/>
        </authorList>
    </citation>
    <scope>NUCLEOTIDE SEQUENCE [LARGE SCALE GENOMIC DNA]</scope>
    <source>
        <strain evidence="7">cv. Shenzhen</strain>
        <tissue evidence="6">Stem</tissue>
    </source>
</reference>
<organism evidence="6 7">
    <name type="scientific">Apostasia shenzhenica</name>
    <dbReference type="NCBI Taxonomy" id="1088818"/>
    <lineage>
        <taxon>Eukaryota</taxon>
        <taxon>Viridiplantae</taxon>
        <taxon>Streptophyta</taxon>
        <taxon>Embryophyta</taxon>
        <taxon>Tracheophyta</taxon>
        <taxon>Spermatophyta</taxon>
        <taxon>Magnoliopsida</taxon>
        <taxon>Liliopsida</taxon>
        <taxon>Asparagales</taxon>
        <taxon>Orchidaceae</taxon>
        <taxon>Apostasioideae</taxon>
        <taxon>Apostasia</taxon>
    </lineage>
</organism>
<dbReference type="PANTHER" id="PTHR46057:SF9">
    <property type="entry name" value="FCS-LIKE ZINC FINGER 1"/>
    <property type="match status" value="1"/>
</dbReference>
<protein>
    <recommendedName>
        <fullName evidence="5">FLZ-type domain-containing protein</fullName>
    </recommendedName>
</protein>
<keyword evidence="7" id="KW-1185">Reference proteome</keyword>
<evidence type="ECO:0000256" key="1">
    <source>
        <dbReference type="ARBA" id="ARBA00009374"/>
    </source>
</evidence>
<evidence type="ECO:0000256" key="2">
    <source>
        <dbReference type="ARBA" id="ARBA00022723"/>
    </source>
</evidence>
<dbReference type="OrthoDB" id="1916924at2759"/>
<dbReference type="AlphaFoldDB" id="A0A2I0ACP8"/>
<evidence type="ECO:0000256" key="4">
    <source>
        <dbReference type="SAM" id="MobiDB-lite"/>
    </source>
</evidence>
<gene>
    <name evidence="6" type="ORF">AXF42_Ash010026</name>
</gene>
<dbReference type="GO" id="GO:0046872">
    <property type="term" value="F:metal ion binding"/>
    <property type="evidence" value="ECO:0007669"/>
    <property type="project" value="UniProtKB-KW"/>
</dbReference>
<comment type="similarity">
    <text evidence="1">Belongs to the FLZ family.</text>
</comment>
<dbReference type="EMBL" id="KZ451999">
    <property type="protein sequence ID" value="PKA53296.1"/>
    <property type="molecule type" value="Genomic_DNA"/>
</dbReference>
<dbReference type="PROSITE" id="PS51795">
    <property type="entry name" value="ZF_FLZ"/>
    <property type="match status" value="1"/>
</dbReference>